<sequence>MINRVLLWVTPTASLPLEAGFFVNDAPVPSLYIIPGLELALRHSRALAPFFSSFPGLTRESSSLLVERSGPADWTPGSSPGVTMVGWA</sequence>
<protein>
    <recommendedName>
        <fullName evidence="4">Secreted protein</fullName>
    </recommendedName>
</protein>
<dbReference type="EMBL" id="BMOV01000005">
    <property type="protein sequence ID" value="GGO12374.1"/>
    <property type="molecule type" value="Genomic_DNA"/>
</dbReference>
<accession>A0ABQ2LDJ5</accession>
<dbReference type="Proteomes" id="UP000602381">
    <property type="component" value="Unassembled WGS sequence"/>
</dbReference>
<proteinExistence type="predicted"/>
<name>A0ABQ2LDJ5_9PROT</name>
<gene>
    <name evidence="2" type="ORF">GCM10007972_17250</name>
</gene>
<evidence type="ECO:0000313" key="3">
    <source>
        <dbReference type="Proteomes" id="UP000602381"/>
    </source>
</evidence>
<keyword evidence="3" id="KW-1185">Reference proteome</keyword>
<evidence type="ECO:0000313" key="2">
    <source>
        <dbReference type="EMBL" id="GGO12374.1"/>
    </source>
</evidence>
<organism evidence="2 3">
    <name type="scientific">Iodidimonas muriae</name>
    <dbReference type="NCBI Taxonomy" id="261467"/>
    <lineage>
        <taxon>Bacteria</taxon>
        <taxon>Pseudomonadati</taxon>
        <taxon>Pseudomonadota</taxon>
        <taxon>Alphaproteobacteria</taxon>
        <taxon>Iodidimonadales</taxon>
        <taxon>Iodidimonadaceae</taxon>
        <taxon>Iodidimonas</taxon>
    </lineage>
</organism>
<evidence type="ECO:0008006" key="4">
    <source>
        <dbReference type="Google" id="ProtNLM"/>
    </source>
</evidence>
<comment type="caution">
    <text evidence="2">The sequence shown here is derived from an EMBL/GenBank/DDBJ whole genome shotgun (WGS) entry which is preliminary data.</text>
</comment>
<evidence type="ECO:0000256" key="1">
    <source>
        <dbReference type="SAM" id="MobiDB-lite"/>
    </source>
</evidence>
<feature type="region of interest" description="Disordered" evidence="1">
    <location>
        <begin position="69"/>
        <end position="88"/>
    </location>
</feature>
<reference evidence="3" key="1">
    <citation type="journal article" date="2019" name="Int. J. Syst. Evol. Microbiol.">
        <title>The Global Catalogue of Microorganisms (GCM) 10K type strain sequencing project: providing services to taxonomists for standard genome sequencing and annotation.</title>
        <authorList>
            <consortium name="The Broad Institute Genomics Platform"/>
            <consortium name="The Broad Institute Genome Sequencing Center for Infectious Disease"/>
            <person name="Wu L."/>
            <person name="Ma J."/>
        </authorList>
    </citation>
    <scope>NUCLEOTIDE SEQUENCE [LARGE SCALE GENOMIC DNA]</scope>
    <source>
        <strain evidence="3">JCM 17843</strain>
    </source>
</reference>